<dbReference type="PANTHER" id="PTHR37017">
    <property type="entry name" value="AB HYDROLASE-1 DOMAIN-CONTAINING PROTEIN-RELATED"/>
    <property type="match status" value="1"/>
</dbReference>
<dbReference type="InterPro" id="IPR000073">
    <property type="entry name" value="AB_hydrolase_1"/>
</dbReference>
<dbReference type="SUPFAM" id="SSF53474">
    <property type="entry name" value="alpha/beta-Hydrolases"/>
    <property type="match status" value="1"/>
</dbReference>
<reference evidence="3" key="1">
    <citation type="journal article" date="2019" name="Int. J. Syst. Evol. Microbiol.">
        <title>The Global Catalogue of Microorganisms (GCM) 10K type strain sequencing project: providing services to taxonomists for standard genome sequencing and annotation.</title>
        <authorList>
            <consortium name="The Broad Institute Genomics Platform"/>
            <consortium name="The Broad Institute Genome Sequencing Center for Infectious Disease"/>
            <person name="Wu L."/>
            <person name="Ma J."/>
        </authorList>
    </citation>
    <scope>NUCLEOTIDE SEQUENCE [LARGE SCALE GENOMIC DNA]</scope>
    <source>
        <strain evidence="3">JCM 16021</strain>
    </source>
</reference>
<feature type="domain" description="AB hydrolase-1" evidence="1">
    <location>
        <begin position="3"/>
        <end position="223"/>
    </location>
</feature>
<accession>A0ABP5JEI1</accession>
<dbReference type="InterPro" id="IPR052897">
    <property type="entry name" value="Sec-Metab_Biosynth_Hydrolase"/>
</dbReference>
<keyword evidence="2" id="KW-0378">Hydrolase</keyword>
<evidence type="ECO:0000313" key="3">
    <source>
        <dbReference type="Proteomes" id="UP001500575"/>
    </source>
</evidence>
<dbReference type="Pfam" id="PF12697">
    <property type="entry name" value="Abhydrolase_6"/>
    <property type="match status" value="1"/>
</dbReference>
<dbReference type="GO" id="GO:0016787">
    <property type="term" value="F:hydrolase activity"/>
    <property type="evidence" value="ECO:0007669"/>
    <property type="project" value="UniProtKB-KW"/>
</dbReference>
<gene>
    <name evidence="2" type="ORF">GCM10009843_05790</name>
</gene>
<dbReference type="Proteomes" id="UP001500575">
    <property type="component" value="Unassembled WGS sequence"/>
</dbReference>
<comment type="caution">
    <text evidence="2">The sequence shown here is derived from an EMBL/GenBank/DDBJ whole genome shotgun (WGS) entry which is preliminary data.</text>
</comment>
<dbReference type="Gene3D" id="3.40.50.1820">
    <property type="entry name" value="alpha/beta hydrolase"/>
    <property type="match status" value="1"/>
</dbReference>
<dbReference type="PANTHER" id="PTHR37017:SF11">
    <property type="entry name" value="ESTERASE_LIPASE_THIOESTERASE DOMAIN-CONTAINING PROTEIN"/>
    <property type="match status" value="1"/>
</dbReference>
<dbReference type="EMBL" id="BAAAQQ010000002">
    <property type="protein sequence ID" value="GAA2115949.1"/>
    <property type="molecule type" value="Genomic_DNA"/>
</dbReference>
<sequence length="234" mass="24973">MDVVLVPGAWLDGSCWDAVVPRLESAGHRASPLTLPGMERAAEDRAQVRLADQVAAVVAAIDAADGAALLVGHSIGSGIAHQALDARPDRVSRIVHVGGFPSPDGAALLPGLAAVDGEVAMPDWAEVGEEANVRDFDRERLARFYAEAIPQPEHVCTDPVRLTDDRRLEVPATMVCPEYSAVDLRSWVEAGEVPEVAALHHVDYVDIGGGHWPQLTQPDRLARVLIEVASRGLD</sequence>
<evidence type="ECO:0000313" key="2">
    <source>
        <dbReference type="EMBL" id="GAA2115949.1"/>
    </source>
</evidence>
<evidence type="ECO:0000259" key="1">
    <source>
        <dbReference type="Pfam" id="PF12697"/>
    </source>
</evidence>
<dbReference type="RefSeq" id="WP_344302110.1">
    <property type="nucleotide sequence ID" value="NZ_BAAAQQ010000002.1"/>
</dbReference>
<protein>
    <submittedName>
        <fullName evidence="2">Alpha/beta hydrolase</fullName>
    </submittedName>
</protein>
<dbReference type="InterPro" id="IPR029058">
    <property type="entry name" value="AB_hydrolase_fold"/>
</dbReference>
<organism evidence="2 3">
    <name type="scientific">Nocardioides bigeumensis</name>
    <dbReference type="NCBI Taxonomy" id="433657"/>
    <lineage>
        <taxon>Bacteria</taxon>
        <taxon>Bacillati</taxon>
        <taxon>Actinomycetota</taxon>
        <taxon>Actinomycetes</taxon>
        <taxon>Propionibacteriales</taxon>
        <taxon>Nocardioidaceae</taxon>
        <taxon>Nocardioides</taxon>
    </lineage>
</organism>
<keyword evidence="3" id="KW-1185">Reference proteome</keyword>
<name>A0ABP5JEI1_9ACTN</name>
<proteinExistence type="predicted"/>